<sequence>MSIARDERAGLAADLSRLGPDAPTLCEGWTARDLLTHVLLRENDPLAIPGMAVSVFDAVTQARADKMEASGSFEDLVARFAQGPDRFSIFRVPGMDAAANSMEYFIHHEDLLRAQPGWRPRQQGHRAELQLAGIIRKYGRALTRRSPVGVRAEMTGLGDPVTLHPGDRIVTIVGKPSEILLLLTGRTSVAQVDVLGEPDTLSEFMRSDHSL</sequence>
<feature type="domain" description="Mycothiol-dependent maleylpyruvate isomerase metal-binding" evidence="1">
    <location>
        <begin position="4"/>
        <end position="83"/>
    </location>
</feature>
<evidence type="ECO:0000313" key="3">
    <source>
        <dbReference type="Proteomes" id="UP000259211"/>
    </source>
</evidence>
<dbReference type="SUPFAM" id="SSF109854">
    <property type="entry name" value="DinB/YfiT-like putative metalloenzymes"/>
    <property type="match status" value="1"/>
</dbReference>
<comment type="caution">
    <text evidence="2">The sequence shown here is derived from an EMBL/GenBank/DDBJ whole genome shotgun (WGS) entry which is preliminary data.</text>
</comment>
<protein>
    <submittedName>
        <fullName evidence="2">TIGR03085 family protein</fullName>
    </submittedName>
</protein>
<gene>
    <name evidence="2" type="ORF">CHT91_04625</name>
</gene>
<dbReference type="RefSeq" id="WP_065672724.1">
    <property type="nucleotide sequence ID" value="NZ_AP031491.1"/>
</dbReference>
<dbReference type="Pfam" id="PF11716">
    <property type="entry name" value="MDMPI_N"/>
    <property type="match status" value="1"/>
</dbReference>
<name>A0A3E2DHD4_9ACTN</name>
<dbReference type="EMBL" id="NOWI01000004">
    <property type="protein sequence ID" value="RFT44770.1"/>
    <property type="molecule type" value="Genomic_DNA"/>
</dbReference>
<dbReference type="AlphaFoldDB" id="A0A3E2DHD4"/>
<proteinExistence type="predicted"/>
<dbReference type="Proteomes" id="UP000259211">
    <property type="component" value="Unassembled WGS sequence"/>
</dbReference>
<evidence type="ECO:0000313" key="2">
    <source>
        <dbReference type="EMBL" id="RFT44770.1"/>
    </source>
</evidence>
<accession>A0A3E2DHD4</accession>
<dbReference type="InterPro" id="IPR017519">
    <property type="entry name" value="CHP03085"/>
</dbReference>
<dbReference type="GO" id="GO:0046872">
    <property type="term" value="F:metal ion binding"/>
    <property type="evidence" value="ECO:0007669"/>
    <property type="project" value="InterPro"/>
</dbReference>
<evidence type="ECO:0000259" key="1">
    <source>
        <dbReference type="Pfam" id="PF11716"/>
    </source>
</evidence>
<reference evidence="2 3" key="1">
    <citation type="submission" date="2017-07" db="EMBL/GenBank/DDBJ databases">
        <authorList>
            <person name="Sun Z.S."/>
            <person name="Albrecht U."/>
            <person name="Echele G."/>
            <person name="Lee C.C."/>
        </authorList>
    </citation>
    <scope>NUCLEOTIDE SEQUENCE [LARGE SCALE GENOMIC DNA]</scope>
    <source>
        <strain evidence="2 3">P16-029</strain>
    </source>
</reference>
<dbReference type="InterPro" id="IPR024344">
    <property type="entry name" value="MDMPI_metal-binding"/>
</dbReference>
<dbReference type="NCBIfam" id="TIGR03085">
    <property type="entry name" value="TIGR03085 family metal-binding protein"/>
    <property type="match status" value="1"/>
</dbReference>
<dbReference type="NCBIfam" id="TIGR03083">
    <property type="entry name" value="maleylpyruvate isomerase family mycothiol-dependent enzyme"/>
    <property type="match status" value="1"/>
</dbReference>
<dbReference type="InterPro" id="IPR034660">
    <property type="entry name" value="DinB/YfiT-like"/>
</dbReference>
<dbReference type="InterPro" id="IPR017517">
    <property type="entry name" value="Maleyloyr_isom"/>
</dbReference>
<organism evidence="2 3">
    <name type="scientific">Cutibacterium avidum</name>
    <dbReference type="NCBI Taxonomy" id="33010"/>
    <lineage>
        <taxon>Bacteria</taxon>
        <taxon>Bacillati</taxon>
        <taxon>Actinomycetota</taxon>
        <taxon>Actinomycetes</taxon>
        <taxon>Propionibacteriales</taxon>
        <taxon>Propionibacteriaceae</taxon>
        <taxon>Cutibacterium</taxon>
    </lineage>
</organism>